<evidence type="ECO:0000313" key="2">
    <source>
        <dbReference type="EMBL" id="KRV50945.1"/>
    </source>
</evidence>
<evidence type="ECO:0000256" key="1">
    <source>
        <dbReference type="HAMAP-Rule" id="MF_00386"/>
    </source>
</evidence>
<comment type="subcellular location">
    <subcellularLocation>
        <location evidence="1">Cell membrane</location>
        <topology evidence="1">Peripheral membrane protein</topology>
        <orientation evidence="1">Cytoplasmic side</orientation>
    </subcellularLocation>
</comment>
<dbReference type="Pfam" id="PF01809">
    <property type="entry name" value="YidD"/>
    <property type="match status" value="1"/>
</dbReference>
<organism evidence="2 3">
    <name type="scientific">Wenjunlia vitaminophila</name>
    <name type="common">Streptomyces vitaminophilus</name>
    <dbReference type="NCBI Taxonomy" id="76728"/>
    <lineage>
        <taxon>Bacteria</taxon>
        <taxon>Bacillati</taxon>
        <taxon>Actinomycetota</taxon>
        <taxon>Actinomycetes</taxon>
        <taxon>Kitasatosporales</taxon>
        <taxon>Streptomycetaceae</taxon>
        <taxon>Wenjunlia</taxon>
    </lineage>
</organism>
<dbReference type="GO" id="GO:0005886">
    <property type="term" value="C:plasma membrane"/>
    <property type="evidence" value="ECO:0007669"/>
    <property type="project" value="UniProtKB-SubCell"/>
</dbReference>
<dbReference type="eggNOG" id="COG0759">
    <property type="taxonomic scope" value="Bacteria"/>
</dbReference>
<keyword evidence="3" id="KW-1185">Reference proteome</keyword>
<evidence type="ECO:0000313" key="3">
    <source>
        <dbReference type="Proteomes" id="UP000050867"/>
    </source>
</evidence>
<dbReference type="STRING" id="76728.AQ490_12895"/>
<dbReference type="HAMAP" id="MF_00386">
    <property type="entry name" value="UPF0161_YidD"/>
    <property type="match status" value="1"/>
</dbReference>
<keyword evidence="1" id="KW-1003">Cell membrane</keyword>
<dbReference type="AlphaFoldDB" id="A0A0T6LY42"/>
<dbReference type="EMBL" id="LLZU01000003">
    <property type="protein sequence ID" value="KRV50945.1"/>
    <property type="molecule type" value="Genomic_DNA"/>
</dbReference>
<dbReference type="SMART" id="SM01234">
    <property type="entry name" value="Haemolytic"/>
    <property type="match status" value="1"/>
</dbReference>
<protein>
    <recommendedName>
        <fullName evidence="1">Putative membrane protein insertion efficiency factor</fullName>
    </recommendedName>
</protein>
<sequence length="67" mass="7491">MHLAVRYYQERISPRYGPRCRYTPTCSAYAVTALRRHGAVRGSVLTWRRLARCTPNGGRGADPVPGS</sequence>
<comment type="function">
    <text evidence="1">Could be involved in insertion of integral membrane proteins into the membrane.</text>
</comment>
<dbReference type="PANTHER" id="PTHR33383">
    <property type="entry name" value="MEMBRANE PROTEIN INSERTION EFFICIENCY FACTOR-RELATED"/>
    <property type="match status" value="1"/>
</dbReference>
<dbReference type="PANTHER" id="PTHR33383:SF1">
    <property type="entry name" value="MEMBRANE PROTEIN INSERTION EFFICIENCY FACTOR-RELATED"/>
    <property type="match status" value="1"/>
</dbReference>
<keyword evidence="1" id="KW-0472">Membrane</keyword>
<accession>A0A0T6LY42</accession>
<comment type="caution">
    <text evidence="2">The sequence shown here is derived from an EMBL/GenBank/DDBJ whole genome shotgun (WGS) entry which is preliminary data.</text>
</comment>
<dbReference type="NCBIfam" id="TIGR00278">
    <property type="entry name" value="membrane protein insertion efficiency factor YidD"/>
    <property type="match status" value="1"/>
</dbReference>
<proteinExistence type="inferred from homology"/>
<dbReference type="InterPro" id="IPR002696">
    <property type="entry name" value="Membr_insert_effic_factor_YidD"/>
</dbReference>
<reference evidence="2 3" key="1">
    <citation type="submission" date="2015-10" db="EMBL/GenBank/DDBJ databases">
        <title>Draft genome sequence of pyrrolomycin-producing Streptomyces vitaminophilus.</title>
        <authorList>
            <person name="Graham D.E."/>
            <person name="Mahan K.M."/>
            <person name="Klingeman D.M."/>
            <person name="Hettich R.L."/>
            <person name="Parry R.J."/>
        </authorList>
    </citation>
    <scope>NUCLEOTIDE SEQUENCE [LARGE SCALE GENOMIC DNA]</scope>
    <source>
        <strain evidence="2 3">ATCC 31673</strain>
    </source>
</reference>
<comment type="similarity">
    <text evidence="1">Belongs to the UPF0161 family.</text>
</comment>
<name>A0A0T6LY42_WENVI</name>
<dbReference type="Proteomes" id="UP000050867">
    <property type="component" value="Unassembled WGS sequence"/>
</dbReference>
<gene>
    <name evidence="2" type="ORF">AQ490_12895</name>
</gene>